<keyword evidence="4" id="KW-1185">Reference proteome</keyword>
<accession>A0A8J8NEN8</accession>
<dbReference type="EMBL" id="RRYP01018954">
    <property type="protein sequence ID" value="TNV73404.1"/>
    <property type="molecule type" value="Genomic_DNA"/>
</dbReference>
<keyword evidence="1" id="KW-0175">Coiled coil</keyword>
<feature type="coiled-coil region" evidence="1">
    <location>
        <begin position="156"/>
        <end position="183"/>
    </location>
</feature>
<proteinExistence type="predicted"/>
<feature type="compositionally biased region" description="Polar residues" evidence="2">
    <location>
        <begin position="49"/>
        <end position="84"/>
    </location>
</feature>
<evidence type="ECO:0000313" key="4">
    <source>
        <dbReference type="Proteomes" id="UP000785679"/>
    </source>
</evidence>
<dbReference type="AlphaFoldDB" id="A0A8J8NEN8"/>
<organism evidence="3 4">
    <name type="scientific">Halteria grandinella</name>
    <dbReference type="NCBI Taxonomy" id="5974"/>
    <lineage>
        <taxon>Eukaryota</taxon>
        <taxon>Sar</taxon>
        <taxon>Alveolata</taxon>
        <taxon>Ciliophora</taxon>
        <taxon>Intramacronucleata</taxon>
        <taxon>Spirotrichea</taxon>
        <taxon>Stichotrichia</taxon>
        <taxon>Sporadotrichida</taxon>
        <taxon>Halteriidae</taxon>
        <taxon>Halteria</taxon>
    </lineage>
</organism>
<feature type="region of interest" description="Disordered" evidence="2">
    <location>
        <begin position="21"/>
        <end position="84"/>
    </location>
</feature>
<evidence type="ECO:0000256" key="1">
    <source>
        <dbReference type="SAM" id="Coils"/>
    </source>
</evidence>
<comment type="caution">
    <text evidence="3">The sequence shown here is derived from an EMBL/GenBank/DDBJ whole genome shotgun (WGS) entry which is preliminary data.</text>
</comment>
<evidence type="ECO:0000313" key="3">
    <source>
        <dbReference type="EMBL" id="TNV73404.1"/>
    </source>
</evidence>
<gene>
    <name evidence="3" type="ORF">FGO68_gene5022</name>
</gene>
<name>A0A8J8NEN8_HALGN</name>
<reference evidence="3" key="1">
    <citation type="submission" date="2019-06" db="EMBL/GenBank/DDBJ databases">
        <authorList>
            <person name="Zheng W."/>
        </authorList>
    </citation>
    <scope>NUCLEOTIDE SEQUENCE</scope>
    <source>
        <strain evidence="3">QDHG01</strain>
    </source>
</reference>
<evidence type="ECO:0000256" key="2">
    <source>
        <dbReference type="SAM" id="MobiDB-lite"/>
    </source>
</evidence>
<protein>
    <submittedName>
        <fullName evidence="3">Uncharacterized protein</fullName>
    </submittedName>
</protein>
<sequence>MHNFLSPQKYNIDLKKTQILSKEAQISSNPSPPTKLHKERSRDEVEKNQLPSSINDSRSFQSSVQGQPVVKSTGNQRPPSCKVQSSSKFNEFLAPCQQPIEHFPNPLLTNRSLIGPSFDSNFFDQLRQSIVSETTTAVREIVQPINEQMHMLKEGLIQIQRVSKELQQQMIQLRRDVNMSLQRKSQGDNGQITIMMTQIMNKLEQQDKLIQTGYHKTINDLQNNNLNNKLVKIGLKQRKPLDDDLLCEVEGDDNQLKAKFAINSSSHFRQGQLQDNPVKQVPLIPVRESEDHASQVKRNSLEIYQKRFNGSCVVPSPEKDNKLYQTFLIEKAKPVKIPRENIRIRTAPTKPQFPLKLQDNIQQTRSAIPINLSPSACKVLPPIKPHPIQKVIGARPKNAL</sequence>
<dbReference type="Proteomes" id="UP000785679">
    <property type="component" value="Unassembled WGS sequence"/>
</dbReference>